<dbReference type="Proteomes" id="UP000321181">
    <property type="component" value="Unassembled WGS sequence"/>
</dbReference>
<reference evidence="1 2" key="1">
    <citation type="submission" date="2019-07" db="EMBL/GenBank/DDBJ databases">
        <title>Whole genome shotgun sequence of Cellulomonas aerilata NBRC 106308.</title>
        <authorList>
            <person name="Hosoyama A."/>
            <person name="Uohara A."/>
            <person name="Ohji S."/>
            <person name="Ichikawa N."/>
        </authorList>
    </citation>
    <scope>NUCLEOTIDE SEQUENCE [LARGE SCALE GENOMIC DNA]</scope>
    <source>
        <strain evidence="1 2">NBRC 106308</strain>
    </source>
</reference>
<evidence type="ECO:0000313" key="2">
    <source>
        <dbReference type="Proteomes" id="UP000321181"/>
    </source>
</evidence>
<organism evidence="1 2">
    <name type="scientific">Cellulomonas aerilata</name>
    <dbReference type="NCBI Taxonomy" id="515326"/>
    <lineage>
        <taxon>Bacteria</taxon>
        <taxon>Bacillati</taxon>
        <taxon>Actinomycetota</taxon>
        <taxon>Actinomycetes</taxon>
        <taxon>Micrococcales</taxon>
        <taxon>Cellulomonadaceae</taxon>
        <taxon>Cellulomonas</taxon>
    </lineage>
</organism>
<name>A0A512D8Q3_9CELL</name>
<dbReference type="AlphaFoldDB" id="A0A512D8Q3"/>
<dbReference type="OrthoDB" id="5037876at2"/>
<evidence type="ECO:0000313" key="1">
    <source>
        <dbReference type="EMBL" id="GEO32650.1"/>
    </source>
</evidence>
<sequence length="270" mass="27082">MTATRTGSAITAMWAWDNPVDPADDPRGRGYAPAAADRLAAFARAGQLREVHLLAPSGPAGGVVDAWAAEAVAALHAEGVRVTAVSGVSGATPRWTEAVLALAPFDRLQVVVLPWAAPAPGRSVADLGTALAAALTAVRGAGGGLPVDASVPWWFATGDGATGGALEALVPLADRVALAAPAPRAHGEGGILELAAPAVATLGAAGRPFMVAVQTDAPDIAGGADRTFFDEGPVALIRECALVGQALGEVPGFEGVAVKAHRAWRRLLGV</sequence>
<keyword evidence="2" id="KW-1185">Reference proteome</keyword>
<accession>A0A512D8Q3</accession>
<dbReference type="EMBL" id="BJYY01000001">
    <property type="protein sequence ID" value="GEO32650.1"/>
    <property type="molecule type" value="Genomic_DNA"/>
</dbReference>
<gene>
    <name evidence="1" type="ORF">CAE01nite_03750</name>
</gene>
<protein>
    <submittedName>
        <fullName evidence="1">Uncharacterized protein</fullName>
    </submittedName>
</protein>
<comment type="caution">
    <text evidence="1">The sequence shown here is derived from an EMBL/GenBank/DDBJ whole genome shotgun (WGS) entry which is preliminary data.</text>
</comment>
<dbReference type="RefSeq" id="WP_146899065.1">
    <property type="nucleotide sequence ID" value="NZ_BAAARM010000001.1"/>
</dbReference>
<proteinExistence type="predicted"/>